<keyword evidence="2 4" id="KW-0863">Zinc-finger</keyword>
<dbReference type="Pfam" id="PF06839">
    <property type="entry name" value="Zn_ribbon_GRF"/>
    <property type="match status" value="1"/>
</dbReference>
<reference evidence="8 9" key="1">
    <citation type="submission" date="2024-01" db="EMBL/GenBank/DDBJ databases">
        <title>Genome assemblies of Stephania.</title>
        <authorList>
            <person name="Yang L."/>
        </authorList>
    </citation>
    <scope>NUCLEOTIDE SEQUENCE [LARGE SCALE GENOMIC DNA]</scope>
    <source>
        <strain evidence="8">QJT</strain>
        <tissue evidence="8">Leaf</tissue>
    </source>
</reference>
<comment type="caution">
    <text evidence="8">The sequence shown here is derived from an EMBL/GenBank/DDBJ whole genome shotgun (WGS) entry which is preliminary data.</text>
</comment>
<dbReference type="Proteomes" id="UP001417504">
    <property type="component" value="Unassembled WGS sequence"/>
</dbReference>
<sequence>MEPLTLLISLRQFEQGLRQSFSICKMPTISTTSCNSSSYGIGESFSSHTELRHKLPHATRIDKKYITLEREVMCHCSRPCVVKISWTCAHPGRRFYACARGHHRGGCDYFLWMDDKFTNYVSCILNDLVGTISNLLEERRSHVDVDEIVKLRAENNLLRSKVVKLSQELEASNRRYFILKLIVLGAIGWCIWVLFEK</sequence>
<keyword evidence="9" id="KW-1185">Reference proteome</keyword>
<dbReference type="EMBL" id="JBBNAE010000002">
    <property type="protein sequence ID" value="KAK9145650.1"/>
    <property type="molecule type" value="Genomic_DNA"/>
</dbReference>
<evidence type="ECO:0000256" key="4">
    <source>
        <dbReference type="PROSITE-ProRule" id="PRU01343"/>
    </source>
</evidence>
<evidence type="ECO:0000256" key="1">
    <source>
        <dbReference type="ARBA" id="ARBA00022723"/>
    </source>
</evidence>
<dbReference type="PROSITE" id="PS51999">
    <property type="entry name" value="ZF_GRF"/>
    <property type="match status" value="1"/>
</dbReference>
<feature type="coiled-coil region" evidence="5">
    <location>
        <begin position="148"/>
        <end position="175"/>
    </location>
</feature>
<feature type="transmembrane region" description="Helical" evidence="6">
    <location>
        <begin position="177"/>
        <end position="195"/>
    </location>
</feature>
<feature type="domain" description="GRF-type" evidence="7">
    <location>
        <begin position="74"/>
        <end position="116"/>
    </location>
</feature>
<organism evidence="8 9">
    <name type="scientific">Stephania japonica</name>
    <dbReference type="NCBI Taxonomy" id="461633"/>
    <lineage>
        <taxon>Eukaryota</taxon>
        <taxon>Viridiplantae</taxon>
        <taxon>Streptophyta</taxon>
        <taxon>Embryophyta</taxon>
        <taxon>Tracheophyta</taxon>
        <taxon>Spermatophyta</taxon>
        <taxon>Magnoliopsida</taxon>
        <taxon>Ranunculales</taxon>
        <taxon>Menispermaceae</taxon>
        <taxon>Menispermoideae</taxon>
        <taxon>Cissampelideae</taxon>
        <taxon>Stephania</taxon>
    </lineage>
</organism>
<evidence type="ECO:0000256" key="3">
    <source>
        <dbReference type="ARBA" id="ARBA00022833"/>
    </source>
</evidence>
<evidence type="ECO:0000259" key="7">
    <source>
        <dbReference type="PROSITE" id="PS51999"/>
    </source>
</evidence>
<evidence type="ECO:0000256" key="2">
    <source>
        <dbReference type="ARBA" id="ARBA00022771"/>
    </source>
</evidence>
<accession>A0AAP0K6R3</accession>
<evidence type="ECO:0000313" key="9">
    <source>
        <dbReference type="Proteomes" id="UP001417504"/>
    </source>
</evidence>
<proteinExistence type="predicted"/>
<protein>
    <recommendedName>
        <fullName evidence="7">GRF-type domain-containing protein</fullName>
    </recommendedName>
</protein>
<keyword evidence="6" id="KW-1133">Transmembrane helix</keyword>
<name>A0AAP0K6R3_9MAGN</name>
<keyword evidence="3" id="KW-0862">Zinc</keyword>
<evidence type="ECO:0000256" key="6">
    <source>
        <dbReference type="SAM" id="Phobius"/>
    </source>
</evidence>
<keyword evidence="6" id="KW-0812">Transmembrane</keyword>
<keyword evidence="5" id="KW-0175">Coiled coil</keyword>
<dbReference type="InterPro" id="IPR010666">
    <property type="entry name" value="Znf_GRF"/>
</dbReference>
<dbReference type="PANTHER" id="PTHR33248">
    <property type="entry name" value="ZINC ION-BINDING PROTEIN"/>
    <property type="match status" value="1"/>
</dbReference>
<evidence type="ECO:0000313" key="8">
    <source>
        <dbReference type="EMBL" id="KAK9145650.1"/>
    </source>
</evidence>
<keyword evidence="6" id="KW-0472">Membrane</keyword>
<dbReference type="AlphaFoldDB" id="A0AAP0K6R3"/>
<dbReference type="GO" id="GO:0008270">
    <property type="term" value="F:zinc ion binding"/>
    <property type="evidence" value="ECO:0007669"/>
    <property type="project" value="UniProtKB-KW"/>
</dbReference>
<gene>
    <name evidence="8" type="ORF">Sjap_005553</name>
</gene>
<evidence type="ECO:0000256" key="5">
    <source>
        <dbReference type="SAM" id="Coils"/>
    </source>
</evidence>
<keyword evidence="1" id="KW-0479">Metal-binding</keyword>